<dbReference type="Pfam" id="PF00672">
    <property type="entry name" value="HAMP"/>
    <property type="match status" value="1"/>
</dbReference>
<dbReference type="Gene3D" id="6.10.340.10">
    <property type="match status" value="1"/>
</dbReference>
<keyword evidence="12" id="KW-0902">Two-component regulatory system</keyword>
<evidence type="ECO:0000256" key="10">
    <source>
        <dbReference type="ARBA" id="ARBA00022840"/>
    </source>
</evidence>
<dbReference type="InterPro" id="IPR003661">
    <property type="entry name" value="HisK_dim/P_dom"/>
</dbReference>
<keyword evidence="11 14" id="KW-1133">Transmembrane helix</keyword>
<evidence type="ECO:0000259" key="16">
    <source>
        <dbReference type="PROSITE" id="PS50885"/>
    </source>
</evidence>
<dbReference type="PANTHER" id="PTHR45528">
    <property type="entry name" value="SENSOR HISTIDINE KINASE CPXA"/>
    <property type="match status" value="1"/>
</dbReference>
<dbReference type="InterPro" id="IPR004358">
    <property type="entry name" value="Sig_transdc_His_kin-like_C"/>
</dbReference>
<evidence type="ECO:0000259" key="15">
    <source>
        <dbReference type="PROSITE" id="PS50109"/>
    </source>
</evidence>
<comment type="catalytic activity">
    <reaction evidence="1">
        <text>ATP + protein L-histidine = ADP + protein N-phospho-L-histidine.</text>
        <dbReference type="EC" id="2.7.13.3"/>
    </reaction>
</comment>
<keyword evidence="6 17" id="KW-0808">Transferase</keyword>
<dbReference type="InterPro" id="IPR050398">
    <property type="entry name" value="HssS/ArlS-like"/>
</dbReference>
<dbReference type="Gene3D" id="1.10.287.130">
    <property type="match status" value="1"/>
</dbReference>
<dbReference type="CDD" id="cd00082">
    <property type="entry name" value="HisKA"/>
    <property type="match status" value="1"/>
</dbReference>
<sequence>MKIQTKLSFIFSIIFGAILLLFILVVYHYYSQKSKDDYFERLHIRAAIKVDLIDGETISPDILHLLYQNTPGEYEPLVTIYDKSGKLIYQDKQDALEQNKHFLQLNQVKKNGFSKLFDEKGRQTYGFKIEGLKGEYIVFATGCDTHGFSRLANLRLILLTAYLITMIFIIITVKLFARQAFLPIAKMIHKVKSSKPADLGLRLDEGNQKDELAMLAITFNRMLDQIEDAFTEQKRLVFNLSHELRTPLAAIITELELCQQKECSTQDYQKVISKTLKDAHRVTKLSNSLLDLARASYDVSAISMQKIRLDELMLEVCTKVQKASPGVSIHLLFDNEPQSEKYISTFGNNYLLEVAFTNLMDNACKYSFDQTCTIHFDYDELYCIVTINNKGLEIPQQEQDAVFFPFYRGSNKQSVEGNGIGLYLTQKIIALHHGQIELTSLNQITSFKTKLPMFEG</sequence>
<comment type="caution">
    <text evidence="17">The sequence shown here is derived from an EMBL/GenBank/DDBJ whole genome shotgun (WGS) entry which is preliminary data.</text>
</comment>
<keyword evidence="7 14" id="KW-0812">Transmembrane</keyword>
<evidence type="ECO:0000256" key="3">
    <source>
        <dbReference type="ARBA" id="ARBA00012438"/>
    </source>
</evidence>
<dbReference type="SMART" id="SM00304">
    <property type="entry name" value="HAMP"/>
    <property type="match status" value="1"/>
</dbReference>
<keyword evidence="5" id="KW-0597">Phosphoprotein</keyword>
<dbReference type="EMBL" id="VSSQ01014646">
    <property type="protein sequence ID" value="MPM54097.1"/>
    <property type="molecule type" value="Genomic_DNA"/>
</dbReference>
<dbReference type="InterPro" id="IPR003594">
    <property type="entry name" value="HATPase_dom"/>
</dbReference>
<evidence type="ECO:0000256" key="12">
    <source>
        <dbReference type="ARBA" id="ARBA00023012"/>
    </source>
</evidence>
<feature type="domain" description="HAMP" evidence="16">
    <location>
        <begin position="178"/>
        <end position="231"/>
    </location>
</feature>
<evidence type="ECO:0000256" key="1">
    <source>
        <dbReference type="ARBA" id="ARBA00000085"/>
    </source>
</evidence>
<dbReference type="InterPro" id="IPR003660">
    <property type="entry name" value="HAMP_dom"/>
</dbReference>
<dbReference type="EC" id="2.7.13.3" evidence="3"/>
<keyword evidence="8" id="KW-0547">Nucleotide-binding</keyword>
<accession>A0A645AM22</accession>
<feature type="transmembrane region" description="Helical" evidence="14">
    <location>
        <begin position="7"/>
        <end position="30"/>
    </location>
</feature>
<evidence type="ECO:0000256" key="7">
    <source>
        <dbReference type="ARBA" id="ARBA00022692"/>
    </source>
</evidence>
<organism evidence="17">
    <name type="scientific">bioreactor metagenome</name>
    <dbReference type="NCBI Taxonomy" id="1076179"/>
    <lineage>
        <taxon>unclassified sequences</taxon>
        <taxon>metagenomes</taxon>
        <taxon>ecological metagenomes</taxon>
    </lineage>
</organism>
<dbReference type="SUPFAM" id="SSF47384">
    <property type="entry name" value="Homodimeric domain of signal transducing histidine kinase"/>
    <property type="match status" value="1"/>
</dbReference>
<evidence type="ECO:0000256" key="5">
    <source>
        <dbReference type="ARBA" id="ARBA00022553"/>
    </source>
</evidence>
<dbReference type="SUPFAM" id="SSF55874">
    <property type="entry name" value="ATPase domain of HSP90 chaperone/DNA topoisomerase II/histidine kinase"/>
    <property type="match status" value="1"/>
</dbReference>
<dbReference type="CDD" id="cd06225">
    <property type="entry name" value="HAMP"/>
    <property type="match status" value="1"/>
</dbReference>
<dbReference type="PROSITE" id="PS50109">
    <property type="entry name" value="HIS_KIN"/>
    <property type="match status" value="1"/>
</dbReference>
<name>A0A645AM22_9ZZZZ</name>
<feature type="transmembrane region" description="Helical" evidence="14">
    <location>
        <begin position="156"/>
        <end position="177"/>
    </location>
</feature>
<gene>
    <name evidence="17" type="primary">sasA_261</name>
    <name evidence="17" type="ORF">SDC9_100870</name>
</gene>
<dbReference type="GO" id="GO:0005524">
    <property type="term" value="F:ATP binding"/>
    <property type="evidence" value="ECO:0007669"/>
    <property type="project" value="UniProtKB-KW"/>
</dbReference>
<reference evidence="17" key="1">
    <citation type="submission" date="2019-08" db="EMBL/GenBank/DDBJ databases">
        <authorList>
            <person name="Kucharzyk K."/>
            <person name="Murdoch R.W."/>
            <person name="Higgins S."/>
            <person name="Loffler F."/>
        </authorList>
    </citation>
    <scope>NUCLEOTIDE SEQUENCE</scope>
</reference>
<dbReference type="GO" id="GO:0000155">
    <property type="term" value="F:phosphorelay sensor kinase activity"/>
    <property type="evidence" value="ECO:0007669"/>
    <property type="project" value="InterPro"/>
</dbReference>
<evidence type="ECO:0000256" key="14">
    <source>
        <dbReference type="SAM" id="Phobius"/>
    </source>
</evidence>
<dbReference type="PRINTS" id="PR00344">
    <property type="entry name" value="BCTRLSENSOR"/>
</dbReference>
<dbReference type="SUPFAM" id="SSF158472">
    <property type="entry name" value="HAMP domain-like"/>
    <property type="match status" value="1"/>
</dbReference>
<dbReference type="PROSITE" id="PS50885">
    <property type="entry name" value="HAMP"/>
    <property type="match status" value="1"/>
</dbReference>
<dbReference type="GO" id="GO:0005886">
    <property type="term" value="C:plasma membrane"/>
    <property type="evidence" value="ECO:0007669"/>
    <property type="project" value="UniProtKB-SubCell"/>
</dbReference>
<evidence type="ECO:0000256" key="8">
    <source>
        <dbReference type="ARBA" id="ARBA00022741"/>
    </source>
</evidence>
<keyword evidence="4" id="KW-1003">Cell membrane</keyword>
<dbReference type="Pfam" id="PF00512">
    <property type="entry name" value="HisKA"/>
    <property type="match status" value="1"/>
</dbReference>
<dbReference type="PANTHER" id="PTHR45528:SF1">
    <property type="entry name" value="SENSOR HISTIDINE KINASE CPXA"/>
    <property type="match status" value="1"/>
</dbReference>
<keyword evidence="13 14" id="KW-0472">Membrane</keyword>
<dbReference type="AlphaFoldDB" id="A0A645AM22"/>
<evidence type="ECO:0000256" key="11">
    <source>
        <dbReference type="ARBA" id="ARBA00022989"/>
    </source>
</evidence>
<evidence type="ECO:0000256" key="6">
    <source>
        <dbReference type="ARBA" id="ARBA00022679"/>
    </source>
</evidence>
<evidence type="ECO:0000256" key="9">
    <source>
        <dbReference type="ARBA" id="ARBA00022777"/>
    </source>
</evidence>
<feature type="domain" description="Histidine kinase" evidence="15">
    <location>
        <begin position="239"/>
        <end position="455"/>
    </location>
</feature>
<comment type="subcellular location">
    <subcellularLocation>
        <location evidence="2">Cell membrane</location>
        <topology evidence="2">Multi-pass membrane protein</topology>
    </subcellularLocation>
</comment>
<dbReference type="InterPro" id="IPR036890">
    <property type="entry name" value="HATPase_C_sf"/>
</dbReference>
<keyword evidence="10" id="KW-0067">ATP-binding</keyword>
<keyword evidence="9 17" id="KW-0418">Kinase</keyword>
<dbReference type="SMART" id="SM00388">
    <property type="entry name" value="HisKA"/>
    <property type="match status" value="1"/>
</dbReference>
<evidence type="ECO:0000256" key="4">
    <source>
        <dbReference type="ARBA" id="ARBA00022475"/>
    </source>
</evidence>
<dbReference type="InterPro" id="IPR005467">
    <property type="entry name" value="His_kinase_dom"/>
</dbReference>
<evidence type="ECO:0000256" key="13">
    <source>
        <dbReference type="ARBA" id="ARBA00023136"/>
    </source>
</evidence>
<evidence type="ECO:0000313" key="17">
    <source>
        <dbReference type="EMBL" id="MPM54097.1"/>
    </source>
</evidence>
<dbReference type="Gene3D" id="3.30.565.10">
    <property type="entry name" value="Histidine kinase-like ATPase, C-terminal domain"/>
    <property type="match status" value="1"/>
</dbReference>
<proteinExistence type="predicted"/>
<dbReference type="Pfam" id="PF02518">
    <property type="entry name" value="HATPase_c"/>
    <property type="match status" value="1"/>
</dbReference>
<evidence type="ECO:0000256" key="2">
    <source>
        <dbReference type="ARBA" id="ARBA00004651"/>
    </source>
</evidence>
<dbReference type="SMART" id="SM00387">
    <property type="entry name" value="HATPase_c"/>
    <property type="match status" value="1"/>
</dbReference>
<protein>
    <recommendedName>
        <fullName evidence="3">histidine kinase</fullName>
        <ecNumber evidence="3">2.7.13.3</ecNumber>
    </recommendedName>
</protein>
<dbReference type="InterPro" id="IPR036097">
    <property type="entry name" value="HisK_dim/P_sf"/>
</dbReference>